<dbReference type="Proteomes" id="UP000029692">
    <property type="component" value="Unassembled WGS sequence"/>
</dbReference>
<proteinExistence type="predicted"/>
<organism evidence="1 2">
    <name type="scientific">Spirochaeta lutea</name>
    <dbReference type="NCBI Taxonomy" id="1480694"/>
    <lineage>
        <taxon>Bacteria</taxon>
        <taxon>Pseudomonadati</taxon>
        <taxon>Spirochaetota</taxon>
        <taxon>Spirochaetia</taxon>
        <taxon>Spirochaetales</taxon>
        <taxon>Spirochaetaceae</taxon>
        <taxon>Spirochaeta</taxon>
    </lineage>
</organism>
<reference evidence="1 2" key="1">
    <citation type="submission" date="2014-05" db="EMBL/GenBank/DDBJ databases">
        <title>De novo Genome Sequence of Spirocheata sp.</title>
        <authorList>
            <person name="Shivani Y."/>
            <person name="Subhash Y."/>
            <person name="Tushar L."/>
            <person name="Sasikala C."/>
            <person name="Ramana C.V."/>
        </authorList>
    </citation>
    <scope>NUCLEOTIDE SEQUENCE [LARGE SCALE GENOMIC DNA]</scope>
    <source>
        <strain evidence="1 2">JC230</strain>
    </source>
</reference>
<gene>
    <name evidence="1" type="ORF">DC28_11175</name>
</gene>
<evidence type="ECO:0000313" key="1">
    <source>
        <dbReference type="EMBL" id="KGE71363.1"/>
    </source>
</evidence>
<keyword evidence="2" id="KW-1185">Reference proteome</keyword>
<name>A0A098QVF8_9SPIO</name>
<protein>
    <submittedName>
        <fullName evidence="1">Uncharacterized protein</fullName>
    </submittedName>
</protein>
<accession>A0A098QVF8</accession>
<dbReference type="AlphaFoldDB" id="A0A098QVF8"/>
<dbReference type="EMBL" id="JNUP01000066">
    <property type="protein sequence ID" value="KGE71363.1"/>
    <property type="molecule type" value="Genomic_DNA"/>
</dbReference>
<comment type="caution">
    <text evidence="1">The sequence shown here is derived from an EMBL/GenBank/DDBJ whole genome shotgun (WGS) entry which is preliminary data.</text>
</comment>
<dbReference type="STRING" id="1480694.DC28_11175"/>
<sequence>MILQFWSTPLRPDLILRVLPEITSPGFLEEGESLLVDFGALFPWGFESRINDYLVYPEDFFPPFRALMDSLLDRWGFYLPTIPQPWRGDVACYDSLADSRGAFTRLVEEFRGDVESLLPGVPLDQEALEQAQVISSLALAAPEDYQRFTRIDERQGRLYTEICQEIQQIGMVLNGPLRGYQELHTLQARVEHLLRDADDMNTTWQDFLAGTQGLWFGDAADLILESRAFPLRRITDTLVRSFEEYERFRRFSRR</sequence>
<dbReference type="RefSeq" id="WP_037548549.1">
    <property type="nucleotide sequence ID" value="NZ_JNUP01000066.1"/>
</dbReference>
<evidence type="ECO:0000313" key="2">
    <source>
        <dbReference type="Proteomes" id="UP000029692"/>
    </source>
</evidence>